<dbReference type="STRING" id="56857.A0A200Q321"/>
<keyword evidence="1" id="KW-0489">Methyltransferase</keyword>
<gene>
    <name evidence="1" type="ORF">BVC80_8565g8</name>
</gene>
<dbReference type="Pfam" id="PF06325">
    <property type="entry name" value="PrmA"/>
    <property type="match status" value="1"/>
</dbReference>
<dbReference type="FunCoup" id="A0A200Q321">
    <property type="interactions" value="890"/>
</dbReference>
<evidence type="ECO:0000313" key="2">
    <source>
        <dbReference type="Proteomes" id="UP000195402"/>
    </source>
</evidence>
<dbReference type="OMA" id="YSTIESC"/>
<dbReference type="OrthoDB" id="269872at2759"/>
<sequence>MNVRREMLLAGFSLVVRSTISTSSPFFKLPNLPSLSSAHLRRPISFSSISSTPPSSNPQIPLFLRQPTYSATLSDLKKWQNWAKTLAFSVGSKFSDVDNGPDANILCRELQWLLEDAVEDQSSTWVSTENEKVVNLRTDLEELYLTWKQRIEERRPFQYIVGCEHWRDLILCVQEGVLIPRPETELIVDLVEKVVLQDNGFGEGLWADLGTGSGALAIAIGRILGDGGRVIATDLSPFAASVAEFNVQRYDLQVSAC</sequence>
<dbReference type="InterPro" id="IPR052663">
    <property type="entry name" value="RF_glutamine_MTase_cyano"/>
</dbReference>
<dbReference type="SUPFAM" id="SSF53335">
    <property type="entry name" value="S-adenosyl-L-methionine-dependent methyltransferases"/>
    <property type="match status" value="1"/>
</dbReference>
<keyword evidence="1" id="KW-0808">Transferase</keyword>
<dbReference type="InterPro" id="IPR029063">
    <property type="entry name" value="SAM-dependent_MTases_sf"/>
</dbReference>
<protein>
    <submittedName>
        <fullName evidence="1">Ribosomal L11 methyltransferase</fullName>
    </submittedName>
</protein>
<dbReference type="CDD" id="cd02440">
    <property type="entry name" value="AdoMet_MTases"/>
    <property type="match status" value="1"/>
</dbReference>
<dbReference type="PANTHER" id="PTHR47441">
    <property type="match status" value="1"/>
</dbReference>
<proteinExistence type="predicted"/>
<dbReference type="PANTHER" id="PTHR47441:SF3">
    <property type="entry name" value="RELEASE FACTOR GLUTAMINE METHYLTRANSFERASE"/>
    <property type="match status" value="1"/>
</dbReference>
<dbReference type="InParanoid" id="A0A200Q321"/>
<reference evidence="1 2" key="1">
    <citation type="journal article" date="2017" name="Mol. Plant">
        <title>The Genome of Medicinal Plant Macleaya cordata Provides New Insights into Benzylisoquinoline Alkaloids Metabolism.</title>
        <authorList>
            <person name="Liu X."/>
            <person name="Liu Y."/>
            <person name="Huang P."/>
            <person name="Ma Y."/>
            <person name="Qing Z."/>
            <person name="Tang Q."/>
            <person name="Cao H."/>
            <person name="Cheng P."/>
            <person name="Zheng Y."/>
            <person name="Yuan Z."/>
            <person name="Zhou Y."/>
            <person name="Liu J."/>
            <person name="Tang Z."/>
            <person name="Zhuo Y."/>
            <person name="Zhang Y."/>
            <person name="Yu L."/>
            <person name="Huang J."/>
            <person name="Yang P."/>
            <person name="Peng Q."/>
            <person name="Zhang J."/>
            <person name="Jiang W."/>
            <person name="Zhang Z."/>
            <person name="Lin K."/>
            <person name="Ro D.K."/>
            <person name="Chen X."/>
            <person name="Xiong X."/>
            <person name="Shang Y."/>
            <person name="Huang S."/>
            <person name="Zeng J."/>
        </authorList>
    </citation>
    <scope>NUCLEOTIDE SEQUENCE [LARGE SCALE GENOMIC DNA]</scope>
    <source>
        <strain evidence="2">cv. BLH2017</strain>
        <tissue evidence="1">Root</tissue>
    </source>
</reference>
<dbReference type="EMBL" id="MVGT01003213">
    <property type="protein sequence ID" value="OVA04870.1"/>
    <property type="molecule type" value="Genomic_DNA"/>
</dbReference>
<dbReference type="GO" id="GO:0008168">
    <property type="term" value="F:methyltransferase activity"/>
    <property type="evidence" value="ECO:0007669"/>
    <property type="project" value="UniProtKB-KW"/>
</dbReference>
<accession>A0A200Q321</accession>
<name>A0A200Q321_MACCD</name>
<dbReference type="Gene3D" id="3.40.50.150">
    <property type="entry name" value="Vaccinia Virus protein VP39"/>
    <property type="match status" value="1"/>
</dbReference>
<comment type="caution">
    <text evidence="1">The sequence shown here is derived from an EMBL/GenBank/DDBJ whole genome shotgun (WGS) entry which is preliminary data.</text>
</comment>
<dbReference type="GO" id="GO:0032259">
    <property type="term" value="P:methylation"/>
    <property type="evidence" value="ECO:0007669"/>
    <property type="project" value="UniProtKB-KW"/>
</dbReference>
<organism evidence="1 2">
    <name type="scientific">Macleaya cordata</name>
    <name type="common">Five-seeded plume-poppy</name>
    <name type="synonym">Bocconia cordata</name>
    <dbReference type="NCBI Taxonomy" id="56857"/>
    <lineage>
        <taxon>Eukaryota</taxon>
        <taxon>Viridiplantae</taxon>
        <taxon>Streptophyta</taxon>
        <taxon>Embryophyta</taxon>
        <taxon>Tracheophyta</taxon>
        <taxon>Spermatophyta</taxon>
        <taxon>Magnoliopsida</taxon>
        <taxon>Ranunculales</taxon>
        <taxon>Papaveraceae</taxon>
        <taxon>Papaveroideae</taxon>
        <taxon>Macleaya</taxon>
    </lineage>
</organism>
<keyword evidence="2" id="KW-1185">Reference proteome</keyword>
<dbReference type="Proteomes" id="UP000195402">
    <property type="component" value="Unassembled WGS sequence"/>
</dbReference>
<evidence type="ECO:0000313" key="1">
    <source>
        <dbReference type="EMBL" id="OVA04870.1"/>
    </source>
</evidence>
<dbReference type="AlphaFoldDB" id="A0A200Q321"/>